<dbReference type="Gene3D" id="1.25.40.510">
    <property type="entry name" value="GLE1-like"/>
    <property type="match status" value="1"/>
</dbReference>
<dbReference type="STRING" id="6211.A0A068Y683"/>
<dbReference type="InterPro" id="IPR038506">
    <property type="entry name" value="GLE1-like_sf"/>
</dbReference>
<accession>A0A068Y683</accession>
<dbReference type="Pfam" id="PF07817">
    <property type="entry name" value="GLE1"/>
    <property type="match status" value="1"/>
</dbReference>
<dbReference type="OrthoDB" id="6234982at2759"/>
<dbReference type="OMA" id="FAWHCLL"/>
<evidence type="ECO:0000256" key="1">
    <source>
        <dbReference type="ARBA" id="ARBA00024680"/>
    </source>
</evidence>
<protein>
    <recommendedName>
        <fullName evidence="2">GLE1 RNA export mediator</fullName>
    </recommendedName>
</protein>
<dbReference type="GO" id="GO:0016973">
    <property type="term" value="P:poly(A)+ mRNA export from nucleus"/>
    <property type="evidence" value="ECO:0007669"/>
    <property type="project" value="InterPro"/>
</dbReference>
<gene>
    <name evidence="4" type="ORF">EmuJ_000755400</name>
</gene>
<reference evidence="4" key="1">
    <citation type="journal article" date="2013" name="Nature">
        <title>The genomes of four tapeworm species reveal adaptations to parasitism.</title>
        <authorList>
            <person name="Tsai I.J."/>
            <person name="Zarowiecki M."/>
            <person name="Holroyd N."/>
            <person name="Garciarrubio A."/>
            <person name="Sanchez-Flores A."/>
            <person name="Brooks K.L."/>
            <person name="Tracey A."/>
            <person name="Bobes R.J."/>
            <person name="Fragoso G."/>
            <person name="Sciutto E."/>
            <person name="Aslett M."/>
            <person name="Beasley H."/>
            <person name="Bennett H.M."/>
            <person name="Cai J."/>
            <person name="Camicia F."/>
            <person name="Clark R."/>
            <person name="Cucher M."/>
            <person name="De Silva N."/>
            <person name="Day T.A."/>
            <person name="Deplazes P."/>
            <person name="Estrada K."/>
            <person name="Fernandez C."/>
            <person name="Holland P.W."/>
            <person name="Hou J."/>
            <person name="Hu S."/>
            <person name="Huckvale T."/>
            <person name="Hung S.S."/>
            <person name="Kamenetzky L."/>
            <person name="Keane J.A."/>
            <person name="Kiss F."/>
            <person name="Koziol U."/>
            <person name="Lambert O."/>
            <person name="Liu K."/>
            <person name="Luo X."/>
            <person name="Luo Y."/>
            <person name="Macchiaroli N."/>
            <person name="Nichol S."/>
            <person name="Paps J."/>
            <person name="Parkinson J."/>
            <person name="Pouchkina-Stantcheva N."/>
            <person name="Riddiford N."/>
            <person name="Rosenzvit M."/>
            <person name="Salinas G."/>
            <person name="Wasmuth J.D."/>
            <person name="Zamanian M."/>
            <person name="Zheng Y."/>
            <person name="Cai X."/>
            <person name="Soberon X."/>
            <person name="Olson P.D."/>
            <person name="Laclette J.P."/>
            <person name="Brehm K."/>
            <person name="Berriman M."/>
            <person name="Garciarrubio A."/>
            <person name="Bobes R.J."/>
            <person name="Fragoso G."/>
            <person name="Sanchez-Flores A."/>
            <person name="Estrada K."/>
            <person name="Cevallos M.A."/>
            <person name="Morett E."/>
            <person name="Gonzalez V."/>
            <person name="Portillo T."/>
            <person name="Ochoa-Leyva A."/>
            <person name="Jose M.V."/>
            <person name="Sciutto E."/>
            <person name="Landa A."/>
            <person name="Jimenez L."/>
            <person name="Valdes V."/>
            <person name="Carrero J.C."/>
            <person name="Larralde C."/>
            <person name="Morales-Montor J."/>
            <person name="Limon-Lason J."/>
            <person name="Soberon X."/>
            <person name="Laclette J.P."/>
        </authorList>
    </citation>
    <scope>NUCLEOTIDE SEQUENCE [LARGE SCALE GENOMIC DNA]</scope>
</reference>
<organism evidence="4 5">
    <name type="scientific">Echinococcus multilocularis</name>
    <name type="common">Fox tapeworm</name>
    <dbReference type="NCBI Taxonomy" id="6211"/>
    <lineage>
        <taxon>Eukaryota</taxon>
        <taxon>Metazoa</taxon>
        <taxon>Spiralia</taxon>
        <taxon>Lophotrochozoa</taxon>
        <taxon>Platyhelminthes</taxon>
        <taxon>Cestoda</taxon>
        <taxon>Eucestoda</taxon>
        <taxon>Cyclophyllidea</taxon>
        <taxon>Taeniidae</taxon>
        <taxon>Echinococcus</taxon>
    </lineage>
</organism>
<dbReference type="AlphaFoldDB" id="A0A068Y683"/>
<sequence length="483" mass="53580">MSSSKAYFRHIGRLLKRTSLEMRRVISQPMPDPPDNIDSSHPLKPPTDSDDFLSDWWIDPPQTEFSLSDELLKGMESIVTCRQCTFAILSRLLPEDPRQCQKYQILNRIQEVETRAVVFLTLPPTNTGGWEDVEMVDRVNSIFTRFLEDAEVCLADANDLLKGKTVQKAPKAAQSTPPLPPKSDLPKDLLISGFCQNDALAINNTTNNSLFHLLSNPDLRVATSLVKMIIGSACSQITGSDPEHCLNRLNYLLAFFEGAPVRPPGAAAEVFRLPQDMGMAFAWHCLLNAALAQAERQFAFSLHSVLPFAAVLATLLARYPEYIPNFLARMASACPVLTSYVDDSATTFASLDVELDEGVLQCWRGISRLFAAVLLARPPPGFTQRPEHLNPKLLWITIAGIARHEGKLDITSEVLHGLIEVGGYVLLQLYQRQARRLFKSLIDAVGDSQSVSQLALITCLEQLLDPTTATENGHGVLLDDFWN</sequence>
<dbReference type="eggNOG" id="KOG2412">
    <property type="taxonomic scope" value="Eukaryota"/>
</dbReference>
<evidence type="ECO:0000256" key="3">
    <source>
        <dbReference type="SAM" id="MobiDB-lite"/>
    </source>
</evidence>
<dbReference type="GO" id="GO:0005643">
    <property type="term" value="C:nuclear pore"/>
    <property type="evidence" value="ECO:0007669"/>
    <property type="project" value="InterPro"/>
</dbReference>
<proteinExistence type="predicted"/>
<name>A0A068Y683_ECHMU</name>
<evidence type="ECO:0000313" key="5">
    <source>
        <dbReference type="Proteomes" id="UP000017246"/>
    </source>
</evidence>
<feature type="region of interest" description="Disordered" evidence="3">
    <location>
        <begin position="26"/>
        <end position="48"/>
    </location>
</feature>
<dbReference type="InterPro" id="IPR012476">
    <property type="entry name" value="GLE1"/>
</dbReference>
<evidence type="ECO:0000313" key="4">
    <source>
        <dbReference type="EMBL" id="CDS39994.1"/>
    </source>
</evidence>
<keyword evidence="5" id="KW-1185">Reference proteome</keyword>
<dbReference type="Proteomes" id="UP000017246">
    <property type="component" value="Unassembled WGS sequence"/>
</dbReference>
<reference evidence="4" key="2">
    <citation type="submission" date="2015-11" db="EMBL/GenBank/DDBJ databases">
        <authorList>
            <person name="Zhang Y."/>
            <person name="Guo Z."/>
        </authorList>
    </citation>
    <scope>NUCLEOTIDE SEQUENCE</scope>
</reference>
<comment type="function">
    <text evidence="1">Required for the export of mRNAs containing poly(A) tails from the nucleus into the cytoplasm. May be involved in the terminal step of the mRNA transport through the nuclear pore complex (NPC).</text>
</comment>
<dbReference type="EMBL" id="LN902841">
    <property type="protein sequence ID" value="CDS39994.1"/>
    <property type="molecule type" value="Genomic_DNA"/>
</dbReference>
<evidence type="ECO:0000256" key="2">
    <source>
        <dbReference type="ARBA" id="ARBA00030897"/>
    </source>
</evidence>